<keyword evidence="9" id="KW-1003">Cell membrane</keyword>
<feature type="region of interest" description="Disordered" evidence="10">
    <location>
        <begin position="239"/>
        <end position="259"/>
    </location>
</feature>
<evidence type="ECO:0000256" key="1">
    <source>
        <dbReference type="ARBA" id="ARBA00004141"/>
    </source>
</evidence>
<keyword evidence="7 9" id="KW-0472">Membrane</keyword>
<name>A0ABD1FNU7_SALDI</name>
<gene>
    <name evidence="11" type="ORF">AAHA92_32572</name>
</gene>
<dbReference type="Proteomes" id="UP001567538">
    <property type="component" value="Unassembled WGS sequence"/>
</dbReference>
<dbReference type="InterPro" id="IPR037185">
    <property type="entry name" value="EmrE-like"/>
</dbReference>
<evidence type="ECO:0000256" key="2">
    <source>
        <dbReference type="ARBA" id="ARBA00007001"/>
    </source>
</evidence>
<comment type="caution">
    <text evidence="9">Lacks conserved residue(s) required for the propagation of feature annotation.</text>
</comment>
<dbReference type="SUPFAM" id="SSF103481">
    <property type="entry name" value="Multidrug resistance efflux transporter EmrE"/>
    <property type="match status" value="1"/>
</dbReference>
<feature type="compositionally biased region" description="Polar residues" evidence="10">
    <location>
        <begin position="247"/>
        <end position="259"/>
    </location>
</feature>
<comment type="caution">
    <text evidence="11">The sequence shown here is derived from an EMBL/GenBank/DDBJ whole genome shotgun (WGS) entry which is preliminary data.</text>
</comment>
<keyword evidence="9" id="KW-0460">Magnesium</keyword>
<dbReference type="GO" id="GO:0015095">
    <property type="term" value="F:magnesium ion transmembrane transporter activity"/>
    <property type="evidence" value="ECO:0007669"/>
    <property type="project" value="UniProtKB-UniRule"/>
</dbReference>
<evidence type="ECO:0000256" key="9">
    <source>
        <dbReference type="RuleBase" id="RU363078"/>
    </source>
</evidence>
<keyword evidence="6 9" id="KW-1133">Transmembrane helix</keyword>
<dbReference type="InterPro" id="IPR008521">
    <property type="entry name" value="Mg_trans_NIPA"/>
</dbReference>
<keyword evidence="4 9" id="KW-0812">Transmembrane</keyword>
<dbReference type="Gene3D" id="1.10.3730.20">
    <property type="match status" value="1"/>
</dbReference>
<evidence type="ECO:0000256" key="7">
    <source>
        <dbReference type="ARBA" id="ARBA00023136"/>
    </source>
</evidence>
<evidence type="ECO:0000313" key="11">
    <source>
        <dbReference type="EMBL" id="KAL1532584.1"/>
    </source>
</evidence>
<keyword evidence="5 9" id="KW-0967">Endosome</keyword>
<evidence type="ECO:0000256" key="10">
    <source>
        <dbReference type="SAM" id="MobiDB-lite"/>
    </source>
</evidence>
<evidence type="ECO:0000256" key="6">
    <source>
        <dbReference type="ARBA" id="ARBA00022989"/>
    </source>
</evidence>
<evidence type="ECO:0000256" key="4">
    <source>
        <dbReference type="ARBA" id="ARBA00022692"/>
    </source>
</evidence>
<keyword evidence="12" id="KW-1185">Reference proteome</keyword>
<feature type="transmembrane region" description="Helical" evidence="9">
    <location>
        <begin position="51"/>
        <end position="71"/>
    </location>
</feature>
<keyword evidence="9" id="KW-0813">Transport</keyword>
<reference evidence="11 12" key="1">
    <citation type="submission" date="2024-06" db="EMBL/GenBank/DDBJ databases">
        <title>A chromosome level genome sequence of Diviner's sage (Salvia divinorum).</title>
        <authorList>
            <person name="Ford S.A."/>
            <person name="Ro D.-K."/>
            <person name="Ness R.W."/>
            <person name="Phillips M.A."/>
        </authorList>
    </citation>
    <scope>NUCLEOTIDE SEQUENCE [LARGE SCALE GENOMIC DNA]</scope>
    <source>
        <strain evidence="11">SAF-2024a</strain>
        <tissue evidence="11">Leaf</tissue>
    </source>
</reference>
<evidence type="ECO:0000256" key="3">
    <source>
        <dbReference type="ARBA" id="ARBA00011738"/>
    </source>
</evidence>
<proteinExistence type="inferred from homology"/>
<protein>
    <recommendedName>
        <fullName evidence="9">Probable magnesium transporter</fullName>
    </recommendedName>
</protein>
<comment type="similarity">
    <text evidence="2 9">Belongs to the NIPA (TC 2.A.7) family.</text>
</comment>
<dbReference type="PANTHER" id="PTHR12570">
    <property type="match status" value="1"/>
</dbReference>
<sequence length="280" mass="31023">MNDRGPLVISIVIFQVIRAYASNSPWIIGFLMDIFGPILMLIALSQAPVSVIQPVSGCGLAILSVFSHFYLKEIMISIDWIGIALAGIGTIGVGAGGEEQNSPSISIIYLPWLAFVVVLVFVDAIRSYRGNHLWLGVRYPIRDCICNIKDGIFVLGARIFQVIASRLCLDQHNVQFLWIYLPDPWFEARKGNCPAFGSHIAPNASPRMALHHPWSDPTCIFVQADATPPEAVETLRMRRDREELHPRQSSSARVRDTNPSTVIQASRLHHLIPPPAKAKA</sequence>
<feature type="transmembrane region" description="Helical" evidence="9">
    <location>
        <begin position="78"/>
        <end position="95"/>
    </location>
</feature>
<keyword evidence="9" id="KW-0406">Ion transport</keyword>
<comment type="function">
    <text evidence="8 9">Acts as a Mg(2+) transporter. Can also transport other divalent cations such as Fe(2+), Sr(2+), Ba(2+), Mn(2+) and Co(2+) but to a much less extent than Mg(2+).</text>
</comment>
<organism evidence="11 12">
    <name type="scientific">Salvia divinorum</name>
    <name type="common">Maria pastora</name>
    <name type="synonym">Diviner's sage</name>
    <dbReference type="NCBI Taxonomy" id="28513"/>
    <lineage>
        <taxon>Eukaryota</taxon>
        <taxon>Viridiplantae</taxon>
        <taxon>Streptophyta</taxon>
        <taxon>Embryophyta</taxon>
        <taxon>Tracheophyta</taxon>
        <taxon>Spermatophyta</taxon>
        <taxon>Magnoliopsida</taxon>
        <taxon>eudicotyledons</taxon>
        <taxon>Gunneridae</taxon>
        <taxon>Pentapetalae</taxon>
        <taxon>asterids</taxon>
        <taxon>lamiids</taxon>
        <taxon>Lamiales</taxon>
        <taxon>Lamiaceae</taxon>
        <taxon>Nepetoideae</taxon>
        <taxon>Mentheae</taxon>
        <taxon>Salviinae</taxon>
        <taxon>Salvia</taxon>
        <taxon>Salvia subgen. Calosphace</taxon>
    </lineage>
</organism>
<evidence type="ECO:0000313" key="12">
    <source>
        <dbReference type="Proteomes" id="UP001567538"/>
    </source>
</evidence>
<dbReference type="PANTHER" id="PTHR12570:SF65">
    <property type="entry name" value="MAGNESIUM TRANSPORTER NIPA9-RELATED"/>
    <property type="match status" value="1"/>
</dbReference>
<comment type="subunit">
    <text evidence="3 9">Homodimer.</text>
</comment>
<dbReference type="GO" id="GO:0005769">
    <property type="term" value="C:early endosome"/>
    <property type="evidence" value="ECO:0007669"/>
    <property type="project" value="UniProtKB-SubCell"/>
</dbReference>
<dbReference type="GO" id="GO:0005886">
    <property type="term" value="C:plasma membrane"/>
    <property type="evidence" value="ECO:0007669"/>
    <property type="project" value="UniProtKB-SubCell"/>
</dbReference>
<evidence type="ECO:0000256" key="8">
    <source>
        <dbReference type="ARBA" id="ARBA00025284"/>
    </source>
</evidence>
<comment type="subcellular location">
    <subcellularLocation>
        <location evidence="9">Cell membrane</location>
        <topology evidence="9">Multi-pass membrane protein</topology>
    </subcellularLocation>
    <subcellularLocation>
        <location evidence="9">Early endosome</location>
    </subcellularLocation>
    <subcellularLocation>
        <location evidence="1">Membrane</location>
        <topology evidence="1">Multi-pass membrane protein</topology>
    </subcellularLocation>
</comment>
<dbReference type="AlphaFoldDB" id="A0ABD1FNU7"/>
<evidence type="ECO:0000256" key="5">
    <source>
        <dbReference type="ARBA" id="ARBA00022753"/>
    </source>
</evidence>
<accession>A0ABD1FNU7</accession>
<dbReference type="EMBL" id="JBEAFC010000014">
    <property type="protein sequence ID" value="KAL1532584.1"/>
    <property type="molecule type" value="Genomic_DNA"/>
</dbReference>
<feature type="transmembrane region" description="Helical" evidence="9">
    <location>
        <begin position="107"/>
        <end position="125"/>
    </location>
</feature>